<evidence type="ECO:0000313" key="10">
    <source>
        <dbReference type="Proteomes" id="UP000005204"/>
    </source>
</evidence>
<evidence type="ECO:0000256" key="1">
    <source>
        <dbReference type="ARBA" id="ARBA00004567"/>
    </source>
</evidence>
<evidence type="ECO:0008006" key="11">
    <source>
        <dbReference type="Google" id="ProtNLM"/>
    </source>
</evidence>
<evidence type="ECO:0000256" key="2">
    <source>
        <dbReference type="ARBA" id="ARBA00022448"/>
    </source>
</evidence>
<sequence length="670" mass="74697">MDLHFYDNKLVNHKLFRDLKASLSDDTSGKLKNLLELRDDVLYVWNSTENCLFSLNLKHLEENGDETPYQQLHFLTPPSFEVERVMMSSCGSRICVWGTQGVTIAELPSRWGRGGLFDSGSQTVLCKSYSLDEKFLYTTGEIRRVHWHPISLSHVLVLVSNNAIRLYNVTLKTGPKLVKTYSIGPKPTSLLAGKTILDSLGDTAVDFTPTPDAEHILILRGDGEIYMMDCDLTNKSPLQPKLVGPLAIYPPADDNYGSDSCCILCMGGSDIPPLVVIATSSAALYHCLLLPNSEKEESDRDGYALYVVETVELDVVPEPDAEPYPVQLIKCTDDTYACVHAAGAHTVALPVLAALRHYARAPDAEGEAAALCVTSSRAAHVLRGGLRGARPARRALPVLLLLCRDGLLLSRPLAPLCSDDELYKEMQLKNPALELDEINAILKERQKVSFTAIIQEILAREASQPLLHLDRRAEPGPRDCLEYSDVTVYWQLVTQATLALRGEYVRRQQRAAAALARKLHALGALARQYRDWAADLQNELEQARQQSAALREKCIVAETRQEDLNNRCSAVLRQLRQSAAVSEAEGALLDELRQHARTHRRALPRLHALRERARTHAAQMEKWRTEYKKKDIALGRSHSETISSVLQQQTAQIATLIEETKLLRDQLSLV</sequence>
<accession>A0A8R2QYQ0</accession>
<feature type="coiled-coil region" evidence="8">
    <location>
        <begin position="606"/>
        <end position="666"/>
    </location>
</feature>
<evidence type="ECO:0000256" key="6">
    <source>
        <dbReference type="ARBA" id="ARBA00023132"/>
    </source>
</evidence>
<reference evidence="10" key="1">
    <citation type="journal article" date="2008" name="Insect Biochem. Mol. Biol.">
        <title>The genome of a lepidopteran model insect, the silkworm Bombyx mori.</title>
        <authorList>
            <consortium name="International Silkworm Genome Consortium"/>
        </authorList>
    </citation>
    <scope>NUCLEOTIDE SEQUENCE [LARGE SCALE GENOMIC DNA]</scope>
    <source>
        <strain evidence="10">p50T</strain>
    </source>
</reference>
<proteinExistence type="predicted"/>
<evidence type="ECO:0000313" key="9">
    <source>
        <dbReference type="EnsemblMetazoa" id="XP_037872437.1"/>
    </source>
</evidence>
<evidence type="ECO:0000256" key="5">
    <source>
        <dbReference type="ARBA" id="ARBA00023010"/>
    </source>
</evidence>
<keyword evidence="4" id="KW-0653">Protein transport</keyword>
<keyword evidence="10" id="KW-1185">Reference proteome</keyword>
<comment type="subcellular location">
    <subcellularLocation>
        <location evidence="1">Nucleus</location>
        <location evidence="1">Nuclear pore complex</location>
    </subcellularLocation>
</comment>
<dbReference type="GO" id="GO:0000055">
    <property type="term" value="P:ribosomal large subunit export from nucleus"/>
    <property type="evidence" value="ECO:0007669"/>
    <property type="project" value="InterPro"/>
</dbReference>
<evidence type="ECO:0000256" key="4">
    <source>
        <dbReference type="ARBA" id="ARBA00022927"/>
    </source>
</evidence>
<evidence type="ECO:0000256" key="7">
    <source>
        <dbReference type="ARBA" id="ARBA00023242"/>
    </source>
</evidence>
<protein>
    <recommendedName>
        <fullName evidence="11">Nuclear pore complex protein Nup88</fullName>
    </recommendedName>
</protein>
<keyword evidence="7" id="KW-0539">Nucleus</keyword>
<evidence type="ECO:0000256" key="8">
    <source>
        <dbReference type="SAM" id="Coils"/>
    </source>
</evidence>
<dbReference type="PANTHER" id="PTHR13257">
    <property type="entry name" value="NUCLEOPORIN NUP84-RELATED"/>
    <property type="match status" value="1"/>
</dbReference>
<dbReference type="GO" id="GO:0017056">
    <property type="term" value="F:structural constituent of nuclear pore"/>
    <property type="evidence" value="ECO:0007669"/>
    <property type="project" value="InterPro"/>
</dbReference>
<dbReference type="InterPro" id="IPR036322">
    <property type="entry name" value="WD40_repeat_dom_sf"/>
</dbReference>
<dbReference type="SUPFAM" id="SSF50978">
    <property type="entry name" value="WD40 repeat-like"/>
    <property type="match status" value="1"/>
</dbReference>
<dbReference type="AlphaFoldDB" id="A0A8R2QYQ0"/>
<reference evidence="9" key="2">
    <citation type="submission" date="2022-06" db="UniProtKB">
        <authorList>
            <consortium name="EnsemblMetazoa"/>
        </authorList>
    </citation>
    <scope>IDENTIFICATION</scope>
    <source>
        <strain evidence="9">p50T (Dazao)</strain>
    </source>
</reference>
<keyword evidence="8" id="KW-0175">Coiled coil</keyword>
<dbReference type="InterPro" id="IPR019321">
    <property type="entry name" value="Nucleoporin_Nup88"/>
</dbReference>
<evidence type="ECO:0000256" key="3">
    <source>
        <dbReference type="ARBA" id="ARBA00022816"/>
    </source>
</evidence>
<keyword evidence="2" id="KW-0813">Transport</keyword>
<dbReference type="GO" id="GO:0000056">
    <property type="term" value="P:ribosomal small subunit export from nucleus"/>
    <property type="evidence" value="ECO:0007669"/>
    <property type="project" value="InterPro"/>
</dbReference>
<dbReference type="GO" id="GO:0006606">
    <property type="term" value="P:protein import into nucleus"/>
    <property type="evidence" value="ECO:0007669"/>
    <property type="project" value="TreeGrafter"/>
</dbReference>
<organism evidence="9 10">
    <name type="scientific">Bombyx mori</name>
    <name type="common">Silk moth</name>
    <dbReference type="NCBI Taxonomy" id="7091"/>
    <lineage>
        <taxon>Eukaryota</taxon>
        <taxon>Metazoa</taxon>
        <taxon>Ecdysozoa</taxon>
        <taxon>Arthropoda</taxon>
        <taxon>Hexapoda</taxon>
        <taxon>Insecta</taxon>
        <taxon>Pterygota</taxon>
        <taxon>Neoptera</taxon>
        <taxon>Endopterygota</taxon>
        <taxon>Lepidoptera</taxon>
        <taxon>Glossata</taxon>
        <taxon>Ditrysia</taxon>
        <taxon>Bombycoidea</taxon>
        <taxon>Bombycidae</taxon>
        <taxon>Bombycinae</taxon>
        <taxon>Bombyx</taxon>
    </lineage>
</organism>
<dbReference type="GO" id="GO:0005643">
    <property type="term" value="C:nuclear pore"/>
    <property type="evidence" value="ECO:0007669"/>
    <property type="project" value="UniProtKB-SubCell"/>
</dbReference>
<keyword evidence="3" id="KW-0509">mRNA transport</keyword>
<dbReference type="InterPro" id="IPR037700">
    <property type="entry name" value="NUP88/NUP82"/>
</dbReference>
<feature type="coiled-coil region" evidence="8">
    <location>
        <begin position="526"/>
        <end position="560"/>
    </location>
</feature>
<dbReference type="Pfam" id="PF10168">
    <property type="entry name" value="Nup88"/>
    <property type="match status" value="1"/>
</dbReference>
<name>A0A8R2QYQ0_BOMMO</name>
<dbReference type="EnsemblMetazoa" id="XM_038016509.1">
    <property type="protein sequence ID" value="XP_037872437.1"/>
    <property type="gene ID" value="LOC101737898"/>
</dbReference>
<dbReference type="PANTHER" id="PTHR13257:SF0">
    <property type="entry name" value="NUCLEAR PORE COMPLEX PROTEIN NUP88"/>
    <property type="match status" value="1"/>
</dbReference>
<dbReference type="GO" id="GO:0006406">
    <property type="term" value="P:mRNA export from nucleus"/>
    <property type="evidence" value="ECO:0007669"/>
    <property type="project" value="TreeGrafter"/>
</dbReference>
<keyword evidence="5" id="KW-0811">Translocation</keyword>
<keyword evidence="6" id="KW-0906">Nuclear pore complex</keyword>
<dbReference type="Proteomes" id="UP000005204">
    <property type="component" value="Unassembled WGS sequence"/>
</dbReference>